<proteinExistence type="predicted"/>
<comment type="caution">
    <text evidence="1">The sequence shown here is derived from an EMBL/GenBank/DDBJ whole genome shotgun (WGS) entry which is preliminary data.</text>
</comment>
<sequence length="96" mass="10726">MDLSPPAAGAGTGGAPELIPVPGDDGEVEEFLLMDWQEVVRHMRAGDFKPNVCTVMIDFFIRHGLVTPENEEQYVEICNRLRRKLPMPTNGREGFI</sequence>
<gene>
    <name evidence="1" type="ORF">NQ176_g11206</name>
</gene>
<dbReference type="EMBL" id="JANJQO010003593">
    <property type="protein sequence ID" value="KAJ2958039.1"/>
    <property type="molecule type" value="Genomic_DNA"/>
</dbReference>
<evidence type="ECO:0000313" key="1">
    <source>
        <dbReference type="EMBL" id="KAJ2958039.1"/>
    </source>
</evidence>
<reference evidence="1" key="1">
    <citation type="submission" date="2022-08" db="EMBL/GenBank/DDBJ databases">
        <title>Genome Sequence of Lecanicillium fungicola.</title>
        <authorList>
            <person name="Buettner E."/>
        </authorList>
    </citation>
    <scope>NUCLEOTIDE SEQUENCE</scope>
    <source>
        <strain evidence="1">Babe33</strain>
    </source>
</reference>
<keyword evidence="2" id="KW-1185">Reference proteome</keyword>
<accession>A0ACC1MCJ8</accession>
<evidence type="ECO:0000313" key="2">
    <source>
        <dbReference type="Proteomes" id="UP001143910"/>
    </source>
</evidence>
<name>A0ACC1MCJ8_9HYPO</name>
<organism evidence="1 2">
    <name type="scientific">Zarea fungicola</name>
    <dbReference type="NCBI Taxonomy" id="93591"/>
    <lineage>
        <taxon>Eukaryota</taxon>
        <taxon>Fungi</taxon>
        <taxon>Dikarya</taxon>
        <taxon>Ascomycota</taxon>
        <taxon>Pezizomycotina</taxon>
        <taxon>Sordariomycetes</taxon>
        <taxon>Hypocreomycetidae</taxon>
        <taxon>Hypocreales</taxon>
        <taxon>Cordycipitaceae</taxon>
        <taxon>Zarea</taxon>
    </lineage>
</organism>
<protein>
    <submittedName>
        <fullName evidence="1">Uncharacterized protein</fullName>
    </submittedName>
</protein>
<dbReference type="Proteomes" id="UP001143910">
    <property type="component" value="Unassembled WGS sequence"/>
</dbReference>